<proteinExistence type="predicted"/>
<dbReference type="EMBL" id="CABVPW010000092">
    <property type="protein sequence ID" value="VWC52698.1"/>
    <property type="molecule type" value="Genomic_DNA"/>
</dbReference>
<organism evidence="2 3">
    <name type="scientific">Burkholderia lata (strain ATCC 17760 / DSM 23089 / LMG 22485 / NCIMB 9086 / R18194 / 383)</name>
    <dbReference type="NCBI Taxonomy" id="482957"/>
    <lineage>
        <taxon>Bacteria</taxon>
        <taxon>Pseudomonadati</taxon>
        <taxon>Pseudomonadota</taxon>
        <taxon>Betaproteobacteria</taxon>
        <taxon>Burkholderiales</taxon>
        <taxon>Burkholderiaceae</taxon>
        <taxon>Burkholderia</taxon>
        <taxon>Burkholderia cepacia complex</taxon>
    </lineage>
</organism>
<feature type="compositionally biased region" description="Basic and acidic residues" evidence="1">
    <location>
        <begin position="85"/>
        <end position="99"/>
    </location>
</feature>
<evidence type="ECO:0000313" key="3">
    <source>
        <dbReference type="Proteomes" id="UP000494218"/>
    </source>
</evidence>
<dbReference type="AlphaFoldDB" id="A0A6P2T4Z5"/>
<sequence>MIAAPLLEQRDTMVALGWTVVSGYGYSHRSGWTIGVCRVRDKWVVELWDGTSLHANVDSPVAAARLHRELVAVTDLDTPGSISKSSEKQWRTSRRGRGEVRLDRCTPRPVQHEPAVPSVGRLV</sequence>
<feature type="region of interest" description="Disordered" evidence="1">
    <location>
        <begin position="79"/>
        <end position="99"/>
    </location>
</feature>
<evidence type="ECO:0000256" key="1">
    <source>
        <dbReference type="SAM" id="MobiDB-lite"/>
    </source>
</evidence>
<reference evidence="2 3" key="1">
    <citation type="submission" date="2019-09" db="EMBL/GenBank/DDBJ databases">
        <authorList>
            <person name="Depoorter E."/>
        </authorList>
    </citation>
    <scope>NUCLEOTIDE SEQUENCE [LARGE SCALE GENOMIC DNA]</scope>
    <source>
        <strain evidence="2">LMG 23254</strain>
    </source>
</reference>
<dbReference type="Proteomes" id="UP000494218">
    <property type="component" value="Unassembled WGS sequence"/>
</dbReference>
<name>A0A6P2T4Z5_BURL3</name>
<evidence type="ECO:0000313" key="2">
    <source>
        <dbReference type="EMBL" id="VWC52698.1"/>
    </source>
</evidence>
<accession>A0A6P2T4Z5</accession>
<gene>
    <name evidence="2" type="ORF">BLA23254_08055</name>
</gene>
<protein>
    <submittedName>
        <fullName evidence="2">Uncharacterized protein</fullName>
    </submittedName>
</protein>